<gene>
    <name evidence="1" type="ORF">WICPIJ_004068</name>
</gene>
<dbReference type="AlphaFoldDB" id="A0A9P8Q8E8"/>
<evidence type="ECO:0000313" key="1">
    <source>
        <dbReference type="EMBL" id="KAH3684957.1"/>
    </source>
</evidence>
<reference evidence="1" key="2">
    <citation type="submission" date="2021-01" db="EMBL/GenBank/DDBJ databases">
        <authorList>
            <person name="Schikora-Tamarit M.A."/>
        </authorList>
    </citation>
    <scope>NUCLEOTIDE SEQUENCE</scope>
    <source>
        <strain evidence="1">CBS2887</strain>
    </source>
</reference>
<keyword evidence="2" id="KW-1185">Reference proteome</keyword>
<accession>A0A9P8Q8E8</accession>
<dbReference type="Proteomes" id="UP000774326">
    <property type="component" value="Unassembled WGS sequence"/>
</dbReference>
<organism evidence="1 2">
    <name type="scientific">Wickerhamomyces pijperi</name>
    <name type="common">Yeast</name>
    <name type="synonym">Pichia pijperi</name>
    <dbReference type="NCBI Taxonomy" id="599730"/>
    <lineage>
        <taxon>Eukaryota</taxon>
        <taxon>Fungi</taxon>
        <taxon>Dikarya</taxon>
        <taxon>Ascomycota</taxon>
        <taxon>Saccharomycotina</taxon>
        <taxon>Saccharomycetes</taxon>
        <taxon>Phaffomycetales</taxon>
        <taxon>Wickerhamomycetaceae</taxon>
        <taxon>Wickerhamomyces</taxon>
    </lineage>
</organism>
<dbReference type="EMBL" id="JAEUBG010002245">
    <property type="protein sequence ID" value="KAH3684957.1"/>
    <property type="molecule type" value="Genomic_DNA"/>
</dbReference>
<sequence length="294" mass="31691">MIILNFKDLYYHIHLANTVHVSTTITSTPSFELDDLTFALFELLSEPASSTSFADLFNVPWDPSPDPLREMASDEDCDEGTSSCSFASAVCASFSSESFCCCSSVVRLPTVGWTVAGTKEVVTDSSLLVVVQPVRGVVHLVDVVAAPVAVLAVAVLAAVSDAVIDSVAAVVVPAFEVSLAPFPQTSPVFAFDQELAMPIDVVFVRLVLFLEKFHVLCLSVPTLDPPYPPVQWHQVHESALREQGFFVSSVGIHSVVAVLSLVVVVEHQQLPLQIRQCSLGMEVHLSVSQPVDQV</sequence>
<proteinExistence type="predicted"/>
<reference evidence="1" key="1">
    <citation type="journal article" date="2021" name="Open Biol.">
        <title>Shared evolutionary footprints suggest mitochondrial oxidative damage underlies multiple complex I losses in fungi.</title>
        <authorList>
            <person name="Schikora-Tamarit M.A."/>
            <person name="Marcet-Houben M."/>
            <person name="Nosek J."/>
            <person name="Gabaldon T."/>
        </authorList>
    </citation>
    <scope>NUCLEOTIDE SEQUENCE</scope>
    <source>
        <strain evidence="1">CBS2887</strain>
    </source>
</reference>
<name>A0A9P8Q8E8_WICPI</name>
<protein>
    <submittedName>
        <fullName evidence="1">Uncharacterized protein</fullName>
    </submittedName>
</protein>
<evidence type="ECO:0000313" key="2">
    <source>
        <dbReference type="Proteomes" id="UP000774326"/>
    </source>
</evidence>
<comment type="caution">
    <text evidence="1">The sequence shown here is derived from an EMBL/GenBank/DDBJ whole genome shotgun (WGS) entry which is preliminary data.</text>
</comment>